<keyword evidence="5" id="KW-1185">Reference proteome</keyword>
<dbReference type="GO" id="GO:0009279">
    <property type="term" value="C:cell outer membrane"/>
    <property type="evidence" value="ECO:0007669"/>
    <property type="project" value="UniProtKB-SubCell"/>
</dbReference>
<keyword evidence="3" id="KW-0998">Cell outer membrane</keyword>
<sequence length="104" mass="11488">MNSSLLQTQGLEFSLNGKVNSQLSVTFNHSHMDSEYINKLNQFAYFGAADLSDSIDPKVFWGGTLSGLINTEDGGEKGGTPDDISSLLLRYKLTPTFLLHFDLR</sequence>
<dbReference type="InterPro" id="IPR036942">
    <property type="entry name" value="Beta-barrel_TonB_sf"/>
</dbReference>
<dbReference type="AlphaFoldDB" id="A0A2S0VPC7"/>
<evidence type="ECO:0000256" key="2">
    <source>
        <dbReference type="ARBA" id="ARBA00023136"/>
    </source>
</evidence>
<gene>
    <name evidence="4" type="ORF">C2869_06140</name>
</gene>
<dbReference type="Proteomes" id="UP000244441">
    <property type="component" value="Chromosome"/>
</dbReference>
<evidence type="ECO:0000313" key="5">
    <source>
        <dbReference type="Proteomes" id="UP000244441"/>
    </source>
</evidence>
<evidence type="ECO:0000256" key="3">
    <source>
        <dbReference type="ARBA" id="ARBA00023237"/>
    </source>
</evidence>
<organism evidence="4 5">
    <name type="scientific">Saccharobesus litoralis</name>
    <dbReference type="NCBI Taxonomy" id="2172099"/>
    <lineage>
        <taxon>Bacteria</taxon>
        <taxon>Pseudomonadati</taxon>
        <taxon>Pseudomonadota</taxon>
        <taxon>Gammaproteobacteria</taxon>
        <taxon>Alteromonadales</taxon>
        <taxon>Alteromonadaceae</taxon>
        <taxon>Saccharobesus</taxon>
    </lineage>
</organism>
<dbReference type="EMBL" id="CP026604">
    <property type="protein sequence ID" value="AWB66043.1"/>
    <property type="molecule type" value="Genomic_DNA"/>
</dbReference>
<evidence type="ECO:0000313" key="4">
    <source>
        <dbReference type="EMBL" id="AWB66043.1"/>
    </source>
</evidence>
<reference evidence="4 5" key="1">
    <citation type="submission" date="2018-01" db="EMBL/GenBank/DDBJ databases">
        <title>Genome sequence of a Cantenovulum-like bacteria.</title>
        <authorList>
            <person name="Tan W.R."/>
            <person name="Lau N.-S."/>
            <person name="Go F."/>
            <person name="Amirul A.-A.A."/>
        </authorList>
    </citation>
    <scope>NUCLEOTIDE SEQUENCE [LARGE SCALE GENOMIC DNA]</scope>
    <source>
        <strain evidence="4 5">CCB-QB4</strain>
    </source>
</reference>
<proteinExistence type="predicted"/>
<dbReference type="SUPFAM" id="SSF56935">
    <property type="entry name" value="Porins"/>
    <property type="match status" value="1"/>
</dbReference>
<accession>A0A2S0VPC7</accession>
<comment type="subcellular location">
    <subcellularLocation>
        <location evidence="1">Cell outer membrane</location>
    </subcellularLocation>
</comment>
<dbReference type="KEGG" id="cate:C2869_06140"/>
<dbReference type="Gene3D" id="2.40.170.20">
    <property type="entry name" value="TonB-dependent receptor, beta-barrel domain"/>
    <property type="match status" value="1"/>
</dbReference>
<protein>
    <submittedName>
        <fullName evidence="4">Uncharacterized protein</fullName>
    </submittedName>
</protein>
<keyword evidence="2" id="KW-0472">Membrane</keyword>
<evidence type="ECO:0000256" key="1">
    <source>
        <dbReference type="ARBA" id="ARBA00004442"/>
    </source>
</evidence>
<name>A0A2S0VPC7_9ALTE</name>
<dbReference type="RefSeq" id="WP_108602115.1">
    <property type="nucleotide sequence ID" value="NZ_CP026604.1"/>
</dbReference>